<reference evidence="2 3" key="1">
    <citation type="submission" date="2019-03" db="EMBL/GenBank/DDBJ databases">
        <authorList>
            <person name="Gaulin E."/>
            <person name="Dumas B."/>
        </authorList>
    </citation>
    <scope>NUCLEOTIDE SEQUENCE [LARGE SCALE GENOMIC DNA]</scope>
    <source>
        <strain evidence="2">CBS 568.67</strain>
    </source>
</reference>
<evidence type="ECO:0000313" key="2">
    <source>
        <dbReference type="EMBL" id="VFU01400.1"/>
    </source>
</evidence>
<keyword evidence="3" id="KW-1185">Reference proteome</keyword>
<accession>A0A485LSA8</accession>
<reference evidence="1" key="2">
    <citation type="submission" date="2019-06" db="EMBL/GenBank/DDBJ databases">
        <title>Genomics analysis of Aphanomyces spp. identifies a new class of oomycete effector associated with host adaptation.</title>
        <authorList>
            <person name="Gaulin E."/>
        </authorList>
    </citation>
    <scope>NUCLEOTIDE SEQUENCE</scope>
    <source>
        <strain evidence="1">CBS 578.67</strain>
    </source>
</reference>
<dbReference type="InterPro" id="IPR052980">
    <property type="entry name" value="Crinkler_effector"/>
</dbReference>
<dbReference type="AlphaFoldDB" id="A0A485LSA8"/>
<name>A0A485LSA8_9STRA</name>
<dbReference type="PANTHER" id="PTHR33129:SF1">
    <property type="entry name" value="ATP-BINDING PROTEIN"/>
    <property type="match status" value="1"/>
</dbReference>
<sequence length="557" mass="63880">MDDNRPVWFVLLGTTRVKRTRKRQHALLTSHPTNADKLASFDASELKVYANVDELHKVHPVQLDGRYRIGSEFGKDDVLVVVVPSFALVVIPGGQKEVLNKLENIELDSRDRLSQTPLEAFWESLPTLVPENGILKFASVPPFFPNNMNFLLIRASYQSMFEKIKSNLENPDVMRRYNRMAITGNPGIGKSLFLFYVMWRISSMRGIRTVILHRQKDRGLIYVFEKSEKTRCWTTRDLGQIDKFLFRRDTWYLTDTLNPPPGEVAAMTILVASPARKHYKEFLKYSSTDELRYLPVWSLDELKQVADLYKATAEDVQRRYCLIGGIPRYVLEKAGHDLTEVIDSAVSRLNIEKFNLIASGALDKEDEISHIIFSSLYVTEKALDLFSNSQRNKLCEFLLNNDPASITAGLRGNLFEAYSHRVLSAGGTFAYRNLEDGTTGSFTLPQRQSDRFSDISECQSKKYFIPWNPNYRCVDSYIPGEYLFQMTVSDQHPIDKAKMEAISRAAKLSSLYFVVPQSSYMDFKPQRLDEKDKKRQGKIRKVVKKLLAQYVVGIEIA</sequence>
<dbReference type="PANTHER" id="PTHR33129">
    <property type="entry name" value="PROTEIN KINASE DOMAIN-CONTAINING PROTEIN-RELATED"/>
    <property type="match status" value="1"/>
</dbReference>
<dbReference type="EMBL" id="VJMH01007445">
    <property type="protein sequence ID" value="KAF0683171.1"/>
    <property type="molecule type" value="Genomic_DNA"/>
</dbReference>
<dbReference type="Proteomes" id="UP000332933">
    <property type="component" value="Unassembled WGS sequence"/>
</dbReference>
<dbReference type="OrthoDB" id="19861at2759"/>
<protein>
    <submittedName>
        <fullName evidence="2">Aste57867_24764 protein</fullName>
    </submittedName>
</protein>
<gene>
    <name evidence="2" type="primary">Aste57867_24764</name>
    <name evidence="1" type="ORF">As57867_024686</name>
    <name evidence="2" type="ORF">ASTE57867_24764</name>
</gene>
<dbReference type="EMBL" id="CAADRA010007471">
    <property type="protein sequence ID" value="VFU01400.1"/>
    <property type="molecule type" value="Genomic_DNA"/>
</dbReference>
<organism evidence="2 3">
    <name type="scientific">Aphanomyces stellatus</name>
    <dbReference type="NCBI Taxonomy" id="120398"/>
    <lineage>
        <taxon>Eukaryota</taxon>
        <taxon>Sar</taxon>
        <taxon>Stramenopiles</taxon>
        <taxon>Oomycota</taxon>
        <taxon>Saprolegniomycetes</taxon>
        <taxon>Saprolegniales</taxon>
        <taxon>Verrucalvaceae</taxon>
        <taxon>Aphanomyces</taxon>
    </lineage>
</organism>
<evidence type="ECO:0000313" key="1">
    <source>
        <dbReference type="EMBL" id="KAF0683171.1"/>
    </source>
</evidence>
<proteinExistence type="predicted"/>
<evidence type="ECO:0000313" key="3">
    <source>
        <dbReference type="Proteomes" id="UP000332933"/>
    </source>
</evidence>